<dbReference type="InterPro" id="IPR036188">
    <property type="entry name" value="FAD/NAD-bd_sf"/>
</dbReference>
<dbReference type="GO" id="GO:0004769">
    <property type="term" value="F:steroid Delta-isomerase activity"/>
    <property type="evidence" value="ECO:0007669"/>
    <property type="project" value="UniProtKB-EC"/>
</dbReference>
<evidence type="ECO:0000256" key="1">
    <source>
        <dbReference type="ARBA" id="ARBA00001974"/>
    </source>
</evidence>
<dbReference type="Gene3D" id="3.50.50.60">
    <property type="entry name" value="FAD/NAD(P)-binding domain"/>
    <property type="match status" value="3"/>
</dbReference>
<feature type="region of interest" description="Disordered" evidence="16">
    <location>
        <begin position="524"/>
        <end position="554"/>
    </location>
</feature>
<accession>A0A1M5IBH2</accession>
<dbReference type="EC" id="1.1.3.6" evidence="13"/>
<keyword evidence="4" id="KW-0285">Flavoprotein</keyword>
<sequence>MVETIHYDVVVIGSGFGGSVTALRLSEKGYRVGVLEAGRRFTNDTLPKTSWRARDYLWAPKLGMTGIQRIHLLKDCLIMAGAGVGGGSLNYANTLYEPLQPFYDDPQWAHITDWRDELAPHYAQAKRMLGVVTNPTTTPCDVEMQRLAEQFGRADTYTPTPVGVFFGRDGRTEPGVTVPDPFFGGAGPDRTGCIQCGECMTGCRHGAKNTLMTNYLYLAEKQGAVIHPLTTVTDVRPRRSRGYEVRTERTGRWFGKRGTTFTADQVVFAAGTYNTQKLLHRLRETSLPDISPRLGYLTRTNSEAILGVRIPKPERDYTAGVAITSSWHPDENTHIEPCRYGKGSNAMGLLNAPMTEGGPRRTRWLQLVAMMARHPSRALMLVPRKWSERVIILLVMQSLNNSITVSRRRSRFGAGRLTSVQGEGEPNPTWIPVANRAADQLAENVGGMAGGTWGDLMNIPMTAHFIGGCSIGDSAQTGVIDAYHRLYGYDGLHVVDGSTLTANLGVNPSLSITAQAERAMSLWPNAGETDGRPARGEPYERLEPVAPQRPAVRRDAPAALRYGAHYPGVTGPRTA</sequence>
<keyword evidence="9" id="KW-0753">Steroid metabolism</keyword>
<keyword evidence="3" id="KW-0153">Cholesterol metabolism</keyword>
<evidence type="ECO:0000256" key="3">
    <source>
        <dbReference type="ARBA" id="ARBA00022548"/>
    </source>
</evidence>
<evidence type="ECO:0000256" key="8">
    <source>
        <dbReference type="ARBA" id="ARBA00023166"/>
    </source>
</evidence>
<keyword evidence="6" id="KW-0560">Oxidoreductase</keyword>
<dbReference type="Proteomes" id="UP000186132">
    <property type="component" value="Unassembled WGS sequence"/>
</dbReference>
<evidence type="ECO:0000313" key="19">
    <source>
        <dbReference type="EMBL" id="SHG25724.1"/>
    </source>
</evidence>
<evidence type="ECO:0000256" key="4">
    <source>
        <dbReference type="ARBA" id="ARBA00022630"/>
    </source>
</evidence>
<evidence type="ECO:0000259" key="17">
    <source>
        <dbReference type="Pfam" id="PF01266"/>
    </source>
</evidence>
<dbReference type="OrthoDB" id="517968at2"/>
<evidence type="ECO:0000256" key="9">
    <source>
        <dbReference type="ARBA" id="ARBA00023221"/>
    </source>
</evidence>
<dbReference type="AlphaFoldDB" id="A0A1M5IBH2"/>
<keyword evidence="8" id="KW-1207">Sterol metabolism</keyword>
<keyword evidence="5" id="KW-0274">FAD</keyword>
<evidence type="ECO:0000256" key="6">
    <source>
        <dbReference type="ARBA" id="ARBA00023002"/>
    </source>
</evidence>
<dbReference type="EMBL" id="FQVU01000002">
    <property type="protein sequence ID" value="SHG25724.1"/>
    <property type="molecule type" value="Genomic_DNA"/>
</dbReference>
<keyword evidence="10" id="KW-0413">Isomerase</keyword>
<dbReference type="GO" id="GO:0008203">
    <property type="term" value="P:cholesterol metabolic process"/>
    <property type="evidence" value="ECO:0007669"/>
    <property type="project" value="UniProtKB-KW"/>
</dbReference>
<dbReference type="InterPro" id="IPR006076">
    <property type="entry name" value="FAD-dep_OxRdtase"/>
</dbReference>
<name>A0A1M5IBH2_9ACTN</name>
<dbReference type="InterPro" id="IPR007867">
    <property type="entry name" value="GMC_OxRtase_C"/>
</dbReference>
<dbReference type="SUPFAM" id="SSF51905">
    <property type="entry name" value="FAD/NAD(P)-binding domain"/>
    <property type="match status" value="1"/>
</dbReference>
<comment type="pathway">
    <text evidence="12">Steroid metabolism; cholesterol degradation.</text>
</comment>
<feature type="compositionally biased region" description="Basic and acidic residues" evidence="16">
    <location>
        <begin position="529"/>
        <end position="543"/>
    </location>
</feature>
<evidence type="ECO:0000256" key="14">
    <source>
        <dbReference type="ARBA" id="ARBA00049744"/>
    </source>
</evidence>
<dbReference type="EC" id="5.3.3.1" evidence="11"/>
<evidence type="ECO:0000256" key="10">
    <source>
        <dbReference type="ARBA" id="ARBA00023235"/>
    </source>
</evidence>
<evidence type="ECO:0000256" key="15">
    <source>
        <dbReference type="ARBA" id="ARBA00049778"/>
    </source>
</evidence>
<dbReference type="PANTHER" id="PTHR47470">
    <property type="entry name" value="CHOLESTEROL OXIDASE"/>
    <property type="match status" value="1"/>
</dbReference>
<feature type="domain" description="Glucose-methanol-choline oxidoreductase C-terminal" evidence="18">
    <location>
        <begin position="462"/>
        <end position="516"/>
    </location>
</feature>
<evidence type="ECO:0000313" key="20">
    <source>
        <dbReference type="Proteomes" id="UP000186132"/>
    </source>
</evidence>
<proteinExistence type="inferred from homology"/>
<evidence type="ECO:0000256" key="5">
    <source>
        <dbReference type="ARBA" id="ARBA00022827"/>
    </source>
</evidence>
<dbReference type="STRING" id="1206085.SAMN05443575_1838"/>
<keyword evidence="20" id="KW-1185">Reference proteome</keyword>
<feature type="domain" description="FAD dependent oxidoreductase" evidence="17">
    <location>
        <begin position="8"/>
        <end position="323"/>
    </location>
</feature>
<protein>
    <recommendedName>
        <fullName evidence="14">Cholesterol oxidase</fullName>
        <ecNumber evidence="13">1.1.3.6</ecNumber>
        <ecNumber evidence="11">5.3.3.1</ecNumber>
    </recommendedName>
    <alternativeName>
        <fullName evidence="15">Cholesterol isomerase</fullName>
    </alternativeName>
</protein>
<dbReference type="InterPro" id="IPR052542">
    <property type="entry name" value="Cholesterol_Oxidase"/>
</dbReference>
<organism evidence="19 20">
    <name type="scientific">Jatrophihabitans endophyticus</name>
    <dbReference type="NCBI Taxonomy" id="1206085"/>
    <lineage>
        <taxon>Bacteria</taxon>
        <taxon>Bacillati</taxon>
        <taxon>Actinomycetota</taxon>
        <taxon>Actinomycetes</taxon>
        <taxon>Jatrophihabitantales</taxon>
        <taxon>Jatrophihabitantaceae</taxon>
        <taxon>Jatrophihabitans</taxon>
    </lineage>
</organism>
<comment type="cofactor">
    <cofactor evidence="1">
        <name>FAD</name>
        <dbReference type="ChEBI" id="CHEBI:57692"/>
    </cofactor>
</comment>
<comment type="similarity">
    <text evidence="2">Belongs to the GMC oxidoreductase family.</text>
</comment>
<evidence type="ECO:0000256" key="16">
    <source>
        <dbReference type="SAM" id="MobiDB-lite"/>
    </source>
</evidence>
<dbReference type="Pfam" id="PF05199">
    <property type="entry name" value="GMC_oxred_C"/>
    <property type="match status" value="1"/>
</dbReference>
<dbReference type="Pfam" id="PF01266">
    <property type="entry name" value="DAO"/>
    <property type="match status" value="1"/>
</dbReference>
<keyword evidence="7" id="KW-0443">Lipid metabolism</keyword>
<evidence type="ECO:0000256" key="2">
    <source>
        <dbReference type="ARBA" id="ARBA00010790"/>
    </source>
</evidence>
<dbReference type="PANTHER" id="PTHR47470:SF1">
    <property type="entry name" value="FAD-DEPENDENT OXIDOREDUCTASE 2 FAD BINDING DOMAIN-CONTAINING PROTEIN"/>
    <property type="match status" value="1"/>
</dbReference>
<evidence type="ECO:0000256" key="7">
    <source>
        <dbReference type="ARBA" id="ARBA00023098"/>
    </source>
</evidence>
<dbReference type="RefSeq" id="WP_073388855.1">
    <property type="nucleotide sequence ID" value="NZ_FQVU01000002.1"/>
</dbReference>
<evidence type="ECO:0000256" key="11">
    <source>
        <dbReference type="ARBA" id="ARBA00038856"/>
    </source>
</evidence>
<evidence type="ECO:0000259" key="18">
    <source>
        <dbReference type="Pfam" id="PF05199"/>
    </source>
</evidence>
<reference evidence="19 20" key="1">
    <citation type="submission" date="2016-11" db="EMBL/GenBank/DDBJ databases">
        <authorList>
            <person name="Jaros S."/>
            <person name="Januszkiewicz K."/>
            <person name="Wedrychowicz H."/>
        </authorList>
    </citation>
    <scope>NUCLEOTIDE SEQUENCE [LARGE SCALE GENOMIC DNA]</scope>
    <source>
        <strain evidence="19 20">DSM 45627</strain>
    </source>
</reference>
<evidence type="ECO:0000256" key="13">
    <source>
        <dbReference type="ARBA" id="ARBA00049723"/>
    </source>
</evidence>
<evidence type="ECO:0000256" key="12">
    <source>
        <dbReference type="ARBA" id="ARBA00049645"/>
    </source>
</evidence>
<gene>
    <name evidence="19" type="ORF">SAMN05443575_1838</name>
</gene>
<dbReference type="GO" id="GO:0016995">
    <property type="term" value="F:cholesterol oxidase activity"/>
    <property type="evidence" value="ECO:0007669"/>
    <property type="project" value="UniProtKB-EC"/>
</dbReference>